<evidence type="ECO:0000256" key="1">
    <source>
        <dbReference type="ARBA" id="ARBA00004651"/>
    </source>
</evidence>
<evidence type="ECO:0000256" key="6">
    <source>
        <dbReference type="ARBA" id="ARBA00022989"/>
    </source>
</evidence>
<dbReference type="InterPro" id="IPR007208">
    <property type="entry name" value="MrpF/PhaF-like"/>
</dbReference>
<dbReference type="Pfam" id="PF04066">
    <property type="entry name" value="MrpF_PhaF"/>
    <property type="match status" value="1"/>
</dbReference>
<evidence type="ECO:0000256" key="3">
    <source>
        <dbReference type="ARBA" id="ARBA00022448"/>
    </source>
</evidence>
<evidence type="ECO:0000313" key="9">
    <source>
        <dbReference type="EMBL" id="MFD1054616.1"/>
    </source>
</evidence>
<name>A0ABW3MVP3_9MICO</name>
<keyword evidence="3" id="KW-0813">Transport</keyword>
<comment type="caution">
    <text evidence="9">The sequence shown here is derived from an EMBL/GenBank/DDBJ whole genome shotgun (WGS) entry which is preliminary data.</text>
</comment>
<keyword evidence="7 8" id="KW-0472">Membrane</keyword>
<accession>A0ABW3MVP3</accession>
<keyword evidence="5 8" id="KW-0812">Transmembrane</keyword>
<gene>
    <name evidence="9" type="ORF">ACFQ2V_09895</name>
</gene>
<reference evidence="10" key="1">
    <citation type="journal article" date="2019" name="Int. J. Syst. Evol. Microbiol.">
        <title>The Global Catalogue of Microorganisms (GCM) 10K type strain sequencing project: providing services to taxonomists for standard genome sequencing and annotation.</title>
        <authorList>
            <consortium name="The Broad Institute Genomics Platform"/>
            <consortium name="The Broad Institute Genome Sequencing Center for Infectious Disease"/>
            <person name="Wu L."/>
            <person name="Ma J."/>
        </authorList>
    </citation>
    <scope>NUCLEOTIDE SEQUENCE [LARGE SCALE GENOMIC DNA]</scope>
    <source>
        <strain evidence="10">CCUG 57508</strain>
    </source>
</reference>
<dbReference type="RefSeq" id="WP_386052523.1">
    <property type="nucleotide sequence ID" value="NZ_JBHTKH010000005.1"/>
</dbReference>
<evidence type="ECO:0000256" key="7">
    <source>
        <dbReference type="ARBA" id="ARBA00023136"/>
    </source>
</evidence>
<feature type="transmembrane region" description="Helical" evidence="8">
    <location>
        <begin position="59"/>
        <end position="81"/>
    </location>
</feature>
<protein>
    <submittedName>
        <fullName evidence="9">Monovalent cation/H+ antiporter complex subunit F</fullName>
    </submittedName>
</protein>
<evidence type="ECO:0000256" key="8">
    <source>
        <dbReference type="SAM" id="Phobius"/>
    </source>
</evidence>
<comment type="similarity">
    <text evidence="2">Belongs to the CPA3 antiporters (TC 2.A.63) subunit F family.</text>
</comment>
<evidence type="ECO:0000313" key="10">
    <source>
        <dbReference type="Proteomes" id="UP001597046"/>
    </source>
</evidence>
<evidence type="ECO:0000256" key="4">
    <source>
        <dbReference type="ARBA" id="ARBA00022475"/>
    </source>
</evidence>
<dbReference type="Proteomes" id="UP001597046">
    <property type="component" value="Unassembled WGS sequence"/>
</dbReference>
<keyword evidence="10" id="KW-1185">Reference proteome</keyword>
<dbReference type="PANTHER" id="PTHR34702:SF1">
    <property type="entry name" value="NA(+)_H(+) ANTIPORTER SUBUNIT F"/>
    <property type="match status" value="1"/>
</dbReference>
<keyword evidence="6 8" id="KW-1133">Transmembrane helix</keyword>
<sequence length="99" mass="10487">MTVVLTLALAMLGAAAALVLVRLFRGPSNLDRIIAAEILLVIVIAGVALESARQNTSTYLPLLMVLGLVGFVGGVAVTRFMSRDSDEPDAVQREIPEQP</sequence>
<comment type="subcellular location">
    <subcellularLocation>
        <location evidence="1">Cell membrane</location>
        <topology evidence="1">Multi-pass membrane protein</topology>
    </subcellularLocation>
</comment>
<organism evidence="9 10">
    <name type="scientific">Terrabacter terrigena</name>
    <dbReference type="NCBI Taxonomy" id="574718"/>
    <lineage>
        <taxon>Bacteria</taxon>
        <taxon>Bacillati</taxon>
        <taxon>Actinomycetota</taxon>
        <taxon>Actinomycetes</taxon>
        <taxon>Micrococcales</taxon>
        <taxon>Intrasporangiaceae</taxon>
        <taxon>Terrabacter</taxon>
    </lineage>
</organism>
<dbReference type="PANTHER" id="PTHR34702">
    <property type="entry name" value="NA(+)/H(+) ANTIPORTER SUBUNIT F1"/>
    <property type="match status" value="1"/>
</dbReference>
<feature type="transmembrane region" description="Helical" evidence="8">
    <location>
        <begin position="33"/>
        <end position="52"/>
    </location>
</feature>
<proteinExistence type="inferred from homology"/>
<keyword evidence="4" id="KW-1003">Cell membrane</keyword>
<evidence type="ECO:0000256" key="5">
    <source>
        <dbReference type="ARBA" id="ARBA00022692"/>
    </source>
</evidence>
<evidence type="ECO:0000256" key="2">
    <source>
        <dbReference type="ARBA" id="ARBA00009212"/>
    </source>
</evidence>
<dbReference type="EMBL" id="JBHTKH010000005">
    <property type="protein sequence ID" value="MFD1054616.1"/>
    <property type="molecule type" value="Genomic_DNA"/>
</dbReference>